<reference evidence="1 2" key="1">
    <citation type="submission" date="2023-03" db="EMBL/GenBank/DDBJ databases">
        <title>High-quality genome of Scylla paramamosain provides insights in environmental adaptation.</title>
        <authorList>
            <person name="Zhang L."/>
        </authorList>
    </citation>
    <scope>NUCLEOTIDE SEQUENCE [LARGE SCALE GENOMIC DNA]</scope>
    <source>
        <strain evidence="1">LZ_2023a</strain>
        <tissue evidence="1">Muscle</tissue>
    </source>
</reference>
<protein>
    <submittedName>
        <fullName evidence="1">Uncharacterized protein</fullName>
    </submittedName>
</protein>
<name>A0AAW0UL45_SCYPA</name>
<comment type="caution">
    <text evidence="1">The sequence shown here is derived from an EMBL/GenBank/DDBJ whole genome shotgun (WGS) entry which is preliminary data.</text>
</comment>
<keyword evidence="2" id="KW-1185">Reference proteome</keyword>
<dbReference type="EMBL" id="JARAKH010000010">
    <property type="protein sequence ID" value="KAK8399903.1"/>
    <property type="molecule type" value="Genomic_DNA"/>
</dbReference>
<accession>A0AAW0UL45</accession>
<dbReference type="AlphaFoldDB" id="A0AAW0UL45"/>
<proteinExistence type="predicted"/>
<sequence length="307" mass="34598">MSDTFPHRPAAHGSLEDDWNTQEVTLEYSVPGRKLPIYVEDPLLRPNLTTQEQKPSQHCICHPQYYVKKTCTGALKKSMDAMRRLGIVELMLSDDGLIRNFCRRGREIREGAASVISCPLLPRMSCAGQFRRCLVWVQDLSSAGQFMKCLVWVQELSSAGQFMKCLVWVQELSCGGQFMKCLAWVQELSCGGQFMKCLAWVQELSCDGQFMKCLAWVQELSCGGQFMKCLAWVQELLCGGQFMKCLAWVQELLCGGQFMKCLAWVQELLCGATAKMLEKFPSDTGFTELSIHSSVMFGCATGDMHVW</sequence>
<organism evidence="1 2">
    <name type="scientific">Scylla paramamosain</name>
    <name type="common">Mud crab</name>
    <dbReference type="NCBI Taxonomy" id="85552"/>
    <lineage>
        <taxon>Eukaryota</taxon>
        <taxon>Metazoa</taxon>
        <taxon>Ecdysozoa</taxon>
        <taxon>Arthropoda</taxon>
        <taxon>Crustacea</taxon>
        <taxon>Multicrustacea</taxon>
        <taxon>Malacostraca</taxon>
        <taxon>Eumalacostraca</taxon>
        <taxon>Eucarida</taxon>
        <taxon>Decapoda</taxon>
        <taxon>Pleocyemata</taxon>
        <taxon>Brachyura</taxon>
        <taxon>Eubrachyura</taxon>
        <taxon>Portunoidea</taxon>
        <taxon>Portunidae</taxon>
        <taxon>Portuninae</taxon>
        <taxon>Scylla</taxon>
    </lineage>
</organism>
<evidence type="ECO:0000313" key="2">
    <source>
        <dbReference type="Proteomes" id="UP001487740"/>
    </source>
</evidence>
<evidence type="ECO:0000313" key="1">
    <source>
        <dbReference type="EMBL" id="KAK8399903.1"/>
    </source>
</evidence>
<dbReference type="Proteomes" id="UP001487740">
    <property type="component" value="Unassembled WGS sequence"/>
</dbReference>
<gene>
    <name evidence="1" type="ORF">O3P69_002947</name>
</gene>